<protein>
    <submittedName>
        <fullName evidence="1">Uncharacterized protein</fullName>
    </submittedName>
</protein>
<sequence>EMTSKVFYLSGRSKYLVHSPVCKIKVSKIYFFCWENCIHLYYIVRPAAFGSLSLSLSLPLYRVQKGLFLFWTLAFKSQIATRVKGSPFRHIMLVDITGEWILGVAKNTKPESFSPWPLTSSLRAKGNDKRLCKGGTLASIINGTRNL</sequence>
<proteinExistence type="predicted"/>
<reference evidence="1" key="1">
    <citation type="submission" date="2021-01" db="EMBL/GenBank/DDBJ databases">
        <title>Adiantum capillus-veneris genome.</title>
        <authorList>
            <person name="Fang Y."/>
            <person name="Liao Q."/>
        </authorList>
    </citation>
    <scope>NUCLEOTIDE SEQUENCE</scope>
    <source>
        <strain evidence="1">H3</strain>
        <tissue evidence="1">Leaf</tissue>
    </source>
</reference>
<dbReference type="EMBL" id="JABFUD020000017">
    <property type="protein sequence ID" value="KAI5067809.1"/>
    <property type="molecule type" value="Genomic_DNA"/>
</dbReference>
<feature type="non-terminal residue" evidence="1">
    <location>
        <position position="1"/>
    </location>
</feature>
<keyword evidence="2" id="KW-1185">Reference proteome</keyword>
<dbReference type="Proteomes" id="UP000886520">
    <property type="component" value="Chromosome 17"/>
</dbReference>
<comment type="caution">
    <text evidence="1">The sequence shown here is derived from an EMBL/GenBank/DDBJ whole genome shotgun (WGS) entry which is preliminary data.</text>
</comment>
<organism evidence="1 2">
    <name type="scientific">Adiantum capillus-veneris</name>
    <name type="common">Maidenhair fern</name>
    <dbReference type="NCBI Taxonomy" id="13818"/>
    <lineage>
        <taxon>Eukaryota</taxon>
        <taxon>Viridiplantae</taxon>
        <taxon>Streptophyta</taxon>
        <taxon>Embryophyta</taxon>
        <taxon>Tracheophyta</taxon>
        <taxon>Polypodiopsida</taxon>
        <taxon>Polypodiidae</taxon>
        <taxon>Polypodiales</taxon>
        <taxon>Pteridineae</taxon>
        <taxon>Pteridaceae</taxon>
        <taxon>Vittarioideae</taxon>
        <taxon>Adiantum</taxon>
    </lineage>
</organism>
<dbReference type="AlphaFoldDB" id="A0A9D4ZAI0"/>
<gene>
    <name evidence="1" type="ORF">GOP47_0018337</name>
</gene>
<evidence type="ECO:0000313" key="2">
    <source>
        <dbReference type="Proteomes" id="UP000886520"/>
    </source>
</evidence>
<accession>A0A9D4ZAI0</accession>
<evidence type="ECO:0000313" key="1">
    <source>
        <dbReference type="EMBL" id="KAI5067809.1"/>
    </source>
</evidence>
<name>A0A9D4ZAI0_ADICA</name>